<dbReference type="PROSITE" id="PS51136">
    <property type="entry name" value="WAC"/>
    <property type="match status" value="1"/>
</dbReference>
<dbReference type="InterPro" id="IPR013136">
    <property type="entry name" value="WSTF_Acf1_Cbp146"/>
</dbReference>
<sequence>MPIYRSRLYTPEQVGFIEDGTSNVGDVSEENGLTNPSTDRLTLDVKCSDPVWACRSTGQAVLTFADALKCERKCRQEVISAFPKAFEKPILELIHHSINYEGIIKHIYRPNVHVENILTEKSQTVTSNYSEKVHSSLKTDRMFCDIELNGDKVSVISTIPLSGIKRVNPLPVKKLMRLFIRTFAYKENYCSQYSPWIVEPEMVRKYQIKDKVAEVFVRNGKKKPIVTKSSPMKKKKRPSNFGSQSIQHFFGSTSNDMSKDKKSDMAEHRKAISKAAASKVLKNSVARSNRPKWTIDLTAKTEVNGAAVSDNLKLSEVRRQMLREKPPVMDLTENEDREAQFRLKFEKIFRSVVYRPKKAAEKVQNSQPASSSDVRAMFALTAEQKQKIMQDTTACLQQLYLRMLANPSARKRYLQKVRAVAGTVFTMKDLDQISNEQIKKDIEKRLQIHAEMRKVRSMTASQKEEYFKQRKAQRHRELLLEREREQKQRVYTNFLSGIGFQDQ</sequence>
<dbReference type="GO" id="GO:0140801">
    <property type="term" value="F:histone H2AXY142 kinase activity"/>
    <property type="evidence" value="ECO:0007669"/>
    <property type="project" value="InterPro"/>
</dbReference>
<accession>A0A183IMA2</accession>
<evidence type="ECO:0000313" key="4">
    <source>
        <dbReference type="EMBL" id="VDP05308.1"/>
    </source>
</evidence>
<keyword evidence="5" id="KW-1185">Reference proteome</keyword>
<dbReference type="Proteomes" id="UP000270296">
    <property type="component" value="Unassembled WGS sequence"/>
</dbReference>
<feature type="domain" description="WAC" evidence="3">
    <location>
        <begin position="22"/>
        <end position="141"/>
    </location>
</feature>
<protein>
    <submittedName>
        <fullName evidence="6">WAC domain-containing protein</fullName>
    </submittedName>
</protein>
<name>A0A183IMA2_9BILA</name>
<dbReference type="AlphaFoldDB" id="A0A183IMA2"/>
<gene>
    <name evidence="4" type="ORF">SBAD_LOCUS4748</name>
</gene>
<reference evidence="4 5" key="2">
    <citation type="submission" date="2018-11" db="EMBL/GenBank/DDBJ databases">
        <authorList>
            <consortium name="Pathogen Informatics"/>
        </authorList>
    </citation>
    <scope>NUCLEOTIDE SEQUENCE [LARGE SCALE GENOMIC DNA]</scope>
</reference>
<dbReference type="PANTHER" id="PTHR46802:SF1">
    <property type="entry name" value="TYROSINE-PROTEIN KINASE BAZ1B"/>
    <property type="match status" value="1"/>
</dbReference>
<feature type="compositionally biased region" description="Polar residues" evidence="2">
    <location>
        <begin position="240"/>
        <end position="256"/>
    </location>
</feature>
<dbReference type="WBParaSite" id="SBAD_0000494401-mRNA-1">
    <property type="protein sequence ID" value="SBAD_0000494401-mRNA-1"/>
    <property type="gene ID" value="SBAD_0000494401"/>
</dbReference>
<dbReference type="GO" id="GO:0042393">
    <property type="term" value="F:histone binding"/>
    <property type="evidence" value="ECO:0007669"/>
    <property type="project" value="TreeGrafter"/>
</dbReference>
<dbReference type="Pfam" id="PF10537">
    <property type="entry name" value="WAC_Acf1_DNA_bd"/>
    <property type="match status" value="1"/>
</dbReference>
<dbReference type="GO" id="GO:0006974">
    <property type="term" value="P:DNA damage response"/>
    <property type="evidence" value="ECO:0007669"/>
    <property type="project" value="TreeGrafter"/>
</dbReference>
<reference evidence="6" key="1">
    <citation type="submission" date="2016-06" db="UniProtKB">
        <authorList>
            <consortium name="WormBaseParasite"/>
        </authorList>
    </citation>
    <scope>IDENTIFICATION</scope>
</reference>
<organism evidence="6">
    <name type="scientific">Soboliphyme baturini</name>
    <dbReference type="NCBI Taxonomy" id="241478"/>
    <lineage>
        <taxon>Eukaryota</taxon>
        <taxon>Metazoa</taxon>
        <taxon>Ecdysozoa</taxon>
        <taxon>Nematoda</taxon>
        <taxon>Enoplea</taxon>
        <taxon>Dorylaimia</taxon>
        <taxon>Dioctophymatida</taxon>
        <taxon>Dioctophymatoidea</taxon>
        <taxon>Soboliphymatidae</taxon>
        <taxon>Soboliphyme</taxon>
    </lineage>
</organism>
<dbReference type="PANTHER" id="PTHR46802">
    <property type="entry name" value="TYROSINE-PROTEIN KINASE BAZ1B"/>
    <property type="match status" value="1"/>
</dbReference>
<dbReference type="EMBL" id="UZAM01008521">
    <property type="protein sequence ID" value="VDP05308.1"/>
    <property type="molecule type" value="Genomic_DNA"/>
</dbReference>
<feature type="compositionally biased region" description="Basic residues" evidence="2">
    <location>
        <begin position="226"/>
        <end position="238"/>
    </location>
</feature>
<evidence type="ECO:0000313" key="5">
    <source>
        <dbReference type="Proteomes" id="UP000270296"/>
    </source>
</evidence>
<evidence type="ECO:0000259" key="3">
    <source>
        <dbReference type="PROSITE" id="PS51136"/>
    </source>
</evidence>
<proteinExistence type="predicted"/>
<evidence type="ECO:0000256" key="1">
    <source>
        <dbReference type="PROSITE-ProRule" id="PRU00475"/>
    </source>
</evidence>
<comment type="subcellular location">
    <subcellularLocation>
        <location evidence="1">Nucleus</location>
    </subcellularLocation>
</comment>
<dbReference type="InterPro" id="IPR047174">
    <property type="entry name" value="BAZ1B"/>
</dbReference>
<evidence type="ECO:0000256" key="2">
    <source>
        <dbReference type="SAM" id="MobiDB-lite"/>
    </source>
</evidence>
<feature type="compositionally biased region" description="Basic and acidic residues" evidence="2">
    <location>
        <begin position="257"/>
        <end position="270"/>
    </location>
</feature>
<keyword evidence="1" id="KW-0539">Nucleus</keyword>
<evidence type="ECO:0000313" key="6">
    <source>
        <dbReference type="WBParaSite" id="SBAD_0000494401-mRNA-1"/>
    </source>
</evidence>
<feature type="region of interest" description="Disordered" evidence="2">
    <location>
        <begin position="226"/>
        <end position="271"/>
    </location>
</feature>
<dbReference type="OrthoDB" id="10055895at2759"/>
<dbReference type="GO" id="GO:0090535">
    <property type="term" value="C:WICH complex"/>
    <property type="evidence" value="ECO:0007669"/>
    <property type="project" value="InterPro"/>
</dbReference>